<comment type="caution">
    <text evidence="2">The sequence shown here is derived from an EMBL/GenBank/DDBJ whole genome shotgun (WGS) entry which is preliminary data.</text>
</comment>
<evidence type="ECO:0000313" key="3">
    <source>
        <dbReference type="Proteomes" id="UP000765509"/>
    </source>
</evidence>
<name>A0A9Q3EXS5_9BASI</name>
<dbReference type="Proteomes" id="UP000765509">
    <property type="component" value="Unassembled WGS sequence"/>
</dbReference>
<proteinExistence type="predicted"/>
<gene>
    <name evidence="2" type="ORF">O181_066820</name>
</gene>
<reference evidence="2" key="1">
    <citation type="submission" date="2021-03" db="EMBL/GenBank/DDBJ databases">
        <title>Draft genome sequence of rust myrtle Austropuccinia psidii MF-1, a brazilian biotype.</title>
        <authorList>
            <person name="Quecine M.C."/>
            <person name="Pachon D.M.R."/>
            <person name="Bonatelli M.L."/>
            <person name="Correr F.H."/>
            <person name="Franceschini L.M."/>
            <person name="Leite T.F."/>
            <person name="Margarido G.R.A."/>
            <person name="Almeida C.A."/>
            <person name="Ferrarezi J.A."/>
            <person name="Labate C.A."/>
        </authorList>
    </citation>
    <scope>NUCLEOTIDE SEQUENCE</scope>
    <source>
        <strain evidence="2">MF-1</strain>
    </source>
</reference>
<feature type="region of interest" description="Disordered" evidence="1">
    <location>
        <begin position="235"/>
        <end position="262"/>
    </location>
</feature>
<dbReference type="EMBL" id="AVOT02033227">
    <property type="protein sequence ID" value="MBW0527105.1"/>
    <property type="molecule type" value="Genomic_DNA"/>
</dbReference>
<accession>A0A9Q3EXS5</accession>
<organism evidence="2 3">
    <name type="scientific">Austropuccinia psidii MF-1</name>
    <dbReference type="NCBI Taxonomy" id="1389203"/>
    <lineage>
        <taxon>Eukaryota</taxon>
        <taxon>Fungi</taxon>
        <taxon>Dikarya</taxon>
        <taxon>Basidiomycota</taxon>
        <taxon>Pucciniomycotina</taxon>
        <taxon>Pucciniomycetes</taxon>
        <taxon>Pucciniales</taxon>
        <taxon>Sphaerophragmiaceae</taxon>
        <taxon>Austropuccinia</taxon>
    </lineage>
</organism>
<evidence type="ECO:0000313" key="2">
    <source>
        <dbReference type="EMBL" id="MBW0527105.1"/>
    </source>
</evidence>
<dbReference type="AlphaFoldDB" id="A0A9Q3EXS5"/>
<dbReference type="OrthoDB" id="2505547at2759"/>
<sequence length="262" mass="28621">MALSSPPPAPSSWAALPRHTTLAYDRFVQEPYRAADCFSPLKSDGSNFAEWLSCLNRVLCVAFNTEMLIDDSPSSIDNRSPEENRAICHFIDASIPHEFALCIGVTPLRSTAKEFFEAIKTHCCPGNSFEKLEIVRDMLNMLVKNGSGAPQPNNVLVLSLRRTFAMFKKLGIEADELEGLLAQAACHAPATLDQLVTVAILSKGNEKPNSNFVGQVILNASGKADNHTRQLSPFVYRVADPPTTPSHTRRQPSLGPPPSSFT</sequence>
<protein>
    <submittedName>
        <fullName evidence="2">Uncharacterized protein</fullName>
    </submittedName>
</protein>
<keyword evidence="3" id="KW-1185">Reference proteome</keyword>
<evidence type="ECO:0000256" key="1">
    <source>
        <dbReference type="SAM" id="MobiDB-lite"/>
    </source>
</evidence>